<sequence length="103" mass="11330">MNYSCSFLPSSHSSIHNHTAEAVPGSSSVVAIINFYSPTPTYASLCSHTLFGFNSSSVRSLGVDPCHSGIEQALLRKVIGREPHLWRFPWASAICQRNVRLCH</sequence>
<reference evidence="1 2" key="1">
    <citation type="submission" date="2021-06" db="EMBL/GenBank/DDBJ databases">
        <authorList>
            <person name="Palmer J.M."/>
        </authorList>
    </citation>
    <scope>NUCLEOTIDE SEQUENCE [LARGE SCALE GENOMIC DNA]</scope>
    <source>
        <strain evidence="1 2">AS_MEX2019</strain>
        <tissue evidence="1">Muscle</tissue>
    </source>
</reference>
<gene>
    <name evidence="1" type="ORF">AMECASPLE_008980</name>
</gene>
<evidence type="ECO:0000313" key="1">
    <source>
        <dbReference type="EMBL" id="MEQ2279398.1"/>
    </source>
</evidence>
<dbReference type="Proteomes" id="UP001469553">
    <property type="component" value="Unassembled WGS sequence"/>
</dbReference>
<name>A0ABV0XD97_9TELE</name>
<keyword evidence="2" id="KW-1185">Reference proteome</keyword>
<accession>A0ABV0XD97</accession>
<protein>
    <submittedName>
        <fullName evidence="1">Uncharacterized protein</fullName>
    </submittedName>
</protein>
<evidence type="ECO:0000313" key="2">
    <source>
        <dbReference type="Proteomes" id="UP001469553"/>
    </source>
</evidence>
<dbReference type="EMBL" id="JAHRIP010000492">
    <property type="protein sequence ID" value="MEQ2279398.1"/>
    <property type="molecule type" value="Genomic_DNA"/>
</dbReference>
<organism evidence="1 2">
    <name type="scientific">Ameca splendens</name>
    <dbReference type="NCBI Taxonomy" id="208324"/>
    <lineage>
        <taxon>Eukaryota</taxon>
        <taxon>Metazoa</taxon>
        <taxon>Chordata</taxon>
        <taxon>Craniata</taxon>
        <taxon>Vertebrata</taxon>
        <taxon>Euteleostomi</taxon>
        <taxon>Actinopterygii</taxon>
        <taxon>Neopterygii</taxon>
        <taxon>Teleostei</taxon>
        <taxon>Neoteleostei</taxon>
        <taxon>Acanthomorphata</taxon>
        <taxon>Ovalentaria</taxon>
        <taxon>Atherinomorphae</taxon>
        <taxon>Cyprinodontiformes</taxon>
        <taxon>Goodeidae</taxon>
        <taxon>Ameca</taxon>
    </lineage>
</organism>
<comment type="caution">
    <text evidence="1">The sequence shown here is derived from an EMBL/GenBank/DDBJ whole genome shotgun (WGS) entry which is preliminary data.</text>
</comment>
<proteinExistence type="predicted"/>